<keyword evidence="2 4" id="KW-0238">DNA-binding</keyword>
<dbReference type="InterPro" id="IPR009057">
    <property type="entry name" value="Homeodomain-like_sf"/>
</dbReference>
<evidence type="ECO:0000256" key="1">
    <source>
        <dbReference type="ARBA" id="ARBA00023015"/>
    </source>
</evidence>
<proteinExistence type="predicted"/>
<reference evidence="6 7" key="1">
    <citation type="submission" date="2021-03" db="EMBL/GenBank/DDBJ databases">
        <title>Rapid diversification of plasmids in a genus of pathogenic and nitrogen fixing bacteria.</title>
        <authorList>
            <person name="Weisberg A.J."/>
            <person name="Miller M."/>
            <person name="Ream W."/>
            <person name="Grunwald N.J."/>
            <person name="Chang J.H."/>
        </authorList>
    </citation>
    <scope>NUCLEOTIDE SEQUENCE [LARGE SCALE GENOMIC DNA]</scope>
    <source>
        <strain evidence="6 7">AF3.44</strain>
        <plasmid evidence="6 7">unnamed2</plasmid>
    </source>
</reference>
<dbReference type="PROSITE" id="PS50977">
    <property type="entry name" value="HTH_TETR_2"/>
    <property type="match status" value="1"/>
</dbReference>
<keyword evidence="3" id="KW-0804">Transcription</keyword>
<dbReference type="Pfam" id="PF00440">
    <property type="entry name" value="TetR_N"/>
    <property type="match status" value="1"/>
</dbReference>
<keyword evidence="1" id="KW-0805">Transcription regulation</keyword>
<feature type="DNA-binding region" description="H-T-H motif" evidence="4">
    <location>
        <begin position="45"/>
        <end position="64"/>
    </location>
</feature>
<keyword evidence="7" id="KW-1185">Reference proteome</keyword>
<evidence type="ECO:0000313" key="6">
    <source>
        <dbReference type="EMBL" id="QYA10830.1"/>
    </source>
</evidence>
<evidence type="ECO:0000256" key="2">
    <source>
        <dbReference type="ARBA" id="ARBA00023125"/>
    </source>
</evidence>
<name>A0ABX8TDN9_9HYPH</name>
<dbReference type="InterPro" id="IPR001647">
    <property type="entry name" value="HTH_TetR"/>
</dbReference>
<geneLocation type="plasmid" evidence="6 7">
    <name>unnamed2</name>
</geneLocation>
<dbReference type="PANTHER" id="PTHR30055">
    <property type="entry name" value="HTH-TYPE TRANSCRIPTIONAL REGULATOR RUTR"/>
    <property type="match status" value="1"/>
</dbReference>
<dbReference type="Pfam" id="PF17928">
    <property type="entry name" value="TetR_C_22"/>
    <property type="match status" value="1"/>
</dbReference>
<dbReference type="InterPro" id="IPR050109">
    <property type="entry name" value="HTH-type_TetR-like_transc_reg"/>
</dbReference>
<protein>
    <submittedName>
        <fullName evidence="6">TetR/AcrR family transcriptional regulator</fullName>
    </submittedName>
</protein>
<dbReference type="EMBL" id="CP072171">
    <property type="protein sequence ID" value="QYA10830.1"/>
    <property type="molecule type" value="Genomic_DNA"/>
</dbReference>
<organism evidence="6 7">
    <name type="scientific">Agrobacterium larrymoorei</name>
    <dbReference type="NCBI Taxonomy" id="160699"/>
    <lineage>
        <taxon>Bacteria</taxon>
        <taxon>Pseudomonadati</taxon>
        <taxon>Pseudomonadota</taxon>
        <taxon>Alphaproteobacteria</taxon>
        <taxon>Hyphomicrobiales</taxon>
        <taxon>Rhizobiaceae</taxon>
        <taxon>Rhizobium/Agrobacterium group</taxon>
        <taxon>Agrobacterium</taxon>
    </lineage>
</organism>
<keyword evidence="6" id="KW-0614">Plasmid</keyword>
<dbReference type="InterPro" id="IPR041674">
    <property type="entry name" value="TetR_C_22"/>
</dbReference>
<accession>A0ABX8TDN9</accession>
<dbReference type="SUPFAM" id="SSF46689">
    <property type="entry name" value="Homeodomain-like"/>
    <property type="match status" value="1"/>
</dbReference>
<dbReference type="Proteomes" id="UP000826513">
    <property type="component" value="Plasmid unnamed2"/>
</dbReference>
<dbReference type="PANTHER" id="PTHR30055:SF234">
    <property type="entry name" value="HTH-TYPE TRANSCRIPTIONAL REGULATOR BETI"/>
    <property type="match status" value="1"/>
</dbReference>
<sequence>MADKHQPVRPAIRNAPKQARALARIDHYLKVAEELFGVHGFDAVTMIDIGKKAEISASYIYRYFPDKFAVLAAIQHQHIELKSQLLAEVVSTINCREDALEALARYFDAYHCAVCEIPSALRILTAISAAKSLAEAEIEGNRFHVQILFNATSGYVNASRHSTYESALMVMLAMADATLRLVMTIPIGSQANVRDFKSTVRNQIAFYFDGDWPKWPAFYKATT</sequence>
<feature type="domain" description="HTH tetR-type" evidence="5">
    <location>
        <begin position="22"/>
        <end position="82"/>
    </location>
</feature>
<evidence type="ECO:0000259" key="5">
    <source>
        <dbReference type="PROSITE" id="PS50977"/>
    </source>
</evidence>
<evidence type="ECO:0000313" key="7">
    <source>
        <dbReference type="Proteomes" id="UP000826513"/>
    </source>
</evidence>
<gene>
    <name evidence="6" type="ORF">J5285_26115</name>
</gene>
<evidence type="ECO:0000256" key="3">
    <source>
        <dbReference type="ARBA" id="ARBA00023163"/>
    </source>
</evidence>
<dbReference type="Gene3D" id="1.10.357.10">
    <property type="entry name" value="Tetracycline Repressor, domain 2"/>
    <property type="match status" value="1"/>
</dbReference>
<evidence type="ECO:0000256" key="4">
    <source>
        <dbReference type="PROSITE-ProRule" id="PRU00335"/>
    </source>
</evidence>